<dbReference type="Proteomes" id="UP000824533">
    <property type="component" value="Linkage Group LG08"/>
</dbReference>
<gene>
    <name evidence="1" type="ORF">K1T71_005158</name>
</gene>
<evidence type="ECO:0000313" key="2">
    <source>
        <dbReference type="Proteomes" id="UP000824533"/>
    </source>
</evidence>
<dbReference type="EMBL" id="CM034394">
    <property type="protein sequence ID" value="KAJ0179446.1"/>
    <property type="molecule type" value="Genomic_DNA"/>
</dbReference>
<proteinExistence type="predicted"/>
<accession>A0ACC1D668</accession>
<keyword evidence="2" id="KW-1185">Reference proteome</keyword>
<reference evidence="1 2" key="1">
    <citation type="journal article" date="2021" name="Front. Genet.">
        <title>Chromosome-Level Genome Assembly Reveals Significant Gene Expansion in the Toll and IMD Signaling Pathways of Dendrolimus kikuchii.</title>
        <authorList>
            <person name="Zhou J."/>
            <person name="Wu P."/>
            <person name="Xiong Z."/>
            <person name="Liu N."/>
            <person name="Zhao N."/>
            <person name="Ji M."/>
            <person name="Qiu Y."/>
            <person name="Yang B."/>
        </authorList>
    </citation>
    <scope>NUCLEOTIDE SEQUENCE [LARGE SCALE GENOMIC DNA]</scope>
    <source>
        <strain evidence="1">Ann1</strain>
    </source>
</reference>
<name>A0ACC1D668_9NEOP</name>
<comment type="caution">
    <text evidence="1">The sequence shown here is derived from an EMBL/GenBank/DDBJ whole genome shotgun (WGS) entry which is preliminary data.</text>
</comment>
<sequence>MVEHQNIENLTVDILDDDFVNIFKPILFVQRVMGTLRINIKHGFVTNTSLLYKIYSFLIWIVNTFAIIDYTQHCAKQFDVMIPFSPVRMGTLLYFAASAIVAWRNNIWSKERNCQLYVKLQKLERALRMKNAKTLNKKLALISFTINLLYIILLIIFIIIVNLLLLEKICLSTLLTLLSVLGCFYENCLSLIIMQFINVRVRYFNDVLRKEKCNTLDLFLPNFTGNVIEVCEKIPDYLVSSMFYILEAQSDFMYLYQYSVYDDHRPQLCIVPALISILALLMALCFVGKNLTSQLRATEQFCRNFISLADEAVIKSKCIKYKMPSSAVEYVSEDILEKEFVESFQFALYFQMFLGTCRVNSKDRFVTSPTTLQKFYSISLTISTAVMNCYAIHLYFPIFFSYDHRVYYLRLATSGLDFIVFLLNIMHVRFFNLDENSNFYIHLQGTDRALKIDKVNFVYRTLRRLNVFSTVILIIVIVFLVGFTMALSDFNVLPFLGILYCNFSFLFEVMYCSNILVYFIIRIRFINAIIKNHIDPDNVIIFTIKKPILNEKNIRCIAARTHDFISTDLYNPLRELFYGFTKFQNIYRLQVL</sequence>
<evidence type="ECO:0000313" key="1">
    <source>
        <dbReference type="EMBL" id="KAJ0179446.1"/>
    </source>
</evidence>
<protein>
    <submittedName>
        <fullName evidence="1">Uncharacterized protein</fullName>
    </submittedName>
</protein>
<organism evidence="1 2">
    <name type="scientific">Dendrolimus kikuchii</name>
    <dbReference type="NCBI Taxonomy" id="765133"/>
    <lineage>
        <taxon>Eukaryota</taxon>
        <taxon>Metazoa</taxon>
        <taxon>Ecdysozoa</taxon>
        <taxon>Arthropoda</taxon>
        <taxon>Hexapoda</taxon>
        <taxon>Insecta</taxon>
        <taxon>Pterygota</taxon>
        <taxon>Neoptera</taxon>
        <taxon>Endopterygota</taxon>
        <taxon>Lepidoptera</taxon>
        <taxon>Glossata</taxon>
        <taxon>Ditrysia</taxon>
        <taxon>Bombycoidea</taxon>
        <taxon>Lasiocampidae</taxon>
        <taxon>Dendrolimus</taxon>
    </lineage>
</organism>